<evidence type="ECO:0000313" key="2">
    <source>
        <dbReference type="Proteomes" id="UP000191056"/>
    </source>
</evidence>
<dbReference type="Proteomes" id="UP000191056">
    <property type="component" value="Unassembled WGS sequence"/>
</dbReference>
<sequence>MYVIERGKSAWLCVSAVETYEVQAVQIRLQAEDKDFKVFEQRLDKGEIIDAGVIKCYKCSDANKCNLCTKYKGCEILKAVQETAQASSDFAKFIKDNGGYTF</sequence>
<reference evidence="1 2" key="1">
    <citation type="submission" date="2017-03" db="EMBL/GenBank/DDBJ databases">
        <title>Genome sequence of Clostridium chromiireducens DSM 23318.</title>
        <authorList>
            <person name="Poehlein A."/>
            <person name="Daniel R."/>
        </authorList>
    </citation>
    <scope>NUCLEOTIDE SEQUENCE [LARGE SCALE GENOMIC DNA]</scope>
    <source>
        <strain evidence="1 2">DSM 23318</strain>
    </source>
</reference>
<comment type="caution">
    <text evidence="1">The sequence shown here is derived from an EMBL/GenBank/DDBJ whole genome shotgun (WGS) entry which is preliminary data.</text>
</comment>
<dbReference type="AlphaFoldDB" id="A0A1V4IZL7"/>
<keyword evidence="2" id="KW-1185">Reference proteome</keyword>
<dbReference type="EMBL" id="MZGT01000007">
    <property type="protein sequence ID" value="OPJ65511.1"/>
    <property type="molecule type" value="Genomic_DNA"/>
</dbReference>
<proteinExistence type="predicted"/>
<dbReference type="RefSeq" id="WP_079438299.1">
    <property type="nucleotide sequence ID" value="NZ_MZGT01000007.1"/>
</dbReference>
<gene>
    <name evidence="1" type="ORF">CLCHR_07030</name>
</gene>
<dbReference type="STRING" id="225345.CLCHR_07030"/>
<organism evidence="1 2">
    <name type="scientific">Clostridium chromiireducens</name>
    <dbReference type="NCBI Taxonomy" id="225345"/>
    <lineage>
        <taxon>Bacteria</taxon>
        <taxon>Bacillati</taxon>
        <taxon>Bacillota</taxon>
        <taxon>Clostridia</taxon>
        <taxon>Eubacteriales</taxon>
        <taxon>Clostridiaceae</taxon>
        <taxon>Clostridium</taxon>
    </lineage>
</organism>
<evidence type="ECO:0000313" key="1">
    <source>
        <dbReference type="EMBL" id="OPJ65511.1"/>
    </source>
</evidence>
<protein>
    <submittedName>
        <fullName evidence="1">Uncharacterized protein</fullName>
    </submittedName>
</protein>
<accession>A0A1V4IZL7</accession>
<name>A0A1V4IZL7_9CLOT</name>